<dbReference type="Gene3D" id="3.40.30.10">
    <property type="entry name" value="Glutaredoxin"/>
    <property type="match status" value="1"/>
</dbReference>
<proteinExistence type="predicted"/>
<feature type="non-terminal residue" evidence="2">
    <location>
        <position position="237"/>
    </location>
</feature>
<name>A0A813G3H3_POLGL</name>
<dbReference type="PROSITE" id="PS50404">
    <property type="entry name" value="GST_NTER"/>
    <property type="match status" value="1"/>
</dbReference>
<protein>
    <recommendedName>
        <fullName evidence="1">GST N-terminal domain-containing protein</fullName>
    </recommendedName>
</protein>
<evidence type="ECO:0000259" key="1">
    <source>
        <dbReference type="PROSITE" id="PS50404"/>
    </source>
</evidence>
<evidence type="ECO:0000313" key="3">
    <source>
        <dbReference type="Proteomes" id="UP000654075"/>
    </source>
</evidence>
<dbReference type="Gene3D" id="1.20.1050.10">
    <property type="match status" value="1"/>
</dbReference>
<feature type="domain" description="GST N-terminal" evidence="1">
    <location>
        <begin position="53"/>
        <end position="134"/>
    </location>
</feature>
<dbReference type="AlphaFoldDB" id="A0A813G3H3"/>
<dbReference type="CDD" id="cd00299">
    <property type="entry name" value="GST_C_family"/>
    <property type="match status" value="1"/>
</dbReference>
<dbReference type="EMBL" id="CAJNNV010027044">
    <property type="protein sequence ID" value="CAE8619421.1"/>
    <property type="molecule type" value="Genomic_DNA"/>
</dbReference>
<dbReference type="Pfam" id="PF13409">
    <property type="entry name" value="GST_N_2"/>
    <property type="match status" value="1"/>
</dbReference>
<dbReference type="OrthoDB" id="4951845at2759"/>
<dbReference type="PANTHER" id="PTHR43968">
    <property type="match status" value="1"/>
</dbReference>
<dbReference type="InterPro" id="IPR041695">
    <property type="entry name" value="GST_C_5"/>
</dbReference>
<dbReference type="InterPro" id="IPR036249">
    <property type="entry name" value="Thioredoxin-like_sf"/>
</dbReference>
<dbReference type="Proteomes" id="UP000654075">
    <property type="component" value="Unassembled WGS sequence"/>
</dbReference>
<dbReference type="CDD" id="cd00570">
    <property type="entry name" value="GST_N_family"/>
    <property type="match status" value="1"/>
</dbReference>
<comment type="caution">
    <text evidence="2">The sequence shown here is derived from an EMBL/GenBank/DDBJ whole genome shotgun (WGS) entry which is preliminary data.</text>
</comment>
<dbReference type="GO" id="GO:0005737">
    <property type="term" value="C:cytoplasm"/>
    <property type="evidence" value="ECO:0007669"/>
    <property type="project" value="TreeGrafter"/>
</dbReference>
<dbReference type="InterPro" id="IPR050983">
    <property type="entry name" value="GST_Omega/HSP26"/>
</dbReference>
<dbReference type="SUPFAM" id="SSF52833">
    <property type="entry name" value="Thioredoxin-like"/>
    <property type="match status" value="1"/>
</dbReference>
<feature type="non-terminal residue" evidence="2">
    <location>
        <position position="1"/>
    </location>
</feature>
<sequence length="237" mass="26771">AWAELEAQLVALQTADELAAWQASQTGHQLSSRAADGSKLRLFGSTREDEVRVVFYRDHAAWCPYCQKVQSALEEKQVSYRIVKVNMNCYGQKDASFLAKNPMGLLPVAEVDGRLITDSNQILGVLEATFREHSLIPSGREDEVKALLSLERRLFGSWFNWLRNSFGDAANREAFERDLALVEARLGRVSQDGPYFLGKDFSIVECHFASFLERMAASLAYFKGFQMRCNPDLPHLE</sequence>
<accession>A0A813G3H3</accession>
<dbReference type="InterPro" id="IPR004045">
    <property type="entry name" value="Glutathione_S-Trfase_N"/>
</dbReference>
<keyword evidence="3" id="KW-1185">Reference proteome</keyword>
<dbReference type="Pfam" id="PF16865">
    <property type="entry name" value="GST_C_5"/>
    <property type="match status" value="1"/>
</dbReference>
<evidence type="ECO:0000313" key="2">
    <source>
        <dbReference type="EMBL" id="CAE8619421.1"/>
    </source>
</evidence>
<dbReference type="PROSITE" id="PS51354">
    <property type="entry name" value="GLUTAREDOXIN_2"/>
    <property type="match status" value="1"/>
</dbReference>
<organism evidence="2 3">
    <name type="scientific">Polarella glacialis</name>
    <name type="common">Dinoflagellate</name>
    <dbReference type="NCBI Taxonomy" id="89957"/>
    <lineage>
        <taxon>Eukaryota</taxon>
        <taxon>Sar</taxon>
        <taxon>Alveolata</taxon>
        <taxon>Dinophyceae</taxon>
        <taxon>Suessiales</taxon>
        <taxon>Suessiaceae</taxon>
        <taxon>Polarella</taxon>
    </lineage>
</organism>
<dbReference type="InterPro" id="IPR036282">
    <property type="entry name" value="Glutathione-S-Trfase_C_sf"/>
</dbReference>
<gene>
    <name evidence="2" type="ORF">PGLA1383_LOCUS37010</name>
</gene>
<dbReference type="PANTHER" id="PTHR43968:SF14">
    <property type="entry name" value="GLUTATHIONE S-TRANSFERASE"/>
    <property type="match status" value="1"/>
</dbReference>
<dbReference type="SUPFAM" id="SSF47616">
    <property type="entry name" value="GST C-terminal domain-like"/>
    <property type="match status" value="1"/>
</dbReference>
<reference evidence="2" key="1">
    <citation type="submission" date="2021-02" db="EMBL/GenBank/DDBJ databases">
        <authorList>
            <person name="Dougan E. K."/>
            <person name="Rhodes N."/>
            <person name="Thang M."/>
            <person name="Chan C."/>
        </authorList>
    </citation>
    <scope>NUCLEOTIDE SEQUENCE</scope>
</reference>